<accession>A5DWS2</accession>
<name>A5DWS2_LODEL</name>
<dbReference type="Proteomes" id="UP000001996">
    <property type="component" value="Unassembled WGS sequence"/>
</dbReference>
<dbReference type="InParanoid" id="A5DWS2"/>
<proteinExistence type="predicted"/>
<dbReference type="EMBL" id="CH981525">
    <property type="protein sequence ID" value="EDK43630.1"/>
    <property type="molecule type" value="Genomic_DNA"/>
</dbReference>
<dbReference type="eggNOG" id="ENOG502RJ98">
    <property type="taxonomic scope" value="Eukaryota"/>
</dbReference>
<protein>
    <submittedName>
        <fullName evidence="1">Uncharacterized protein</fullName>
    </submittedName>
</protein>
<gene>
    <name evidence="1" type="ORF">LELG_01809</name>
</gene>
<keyword evidence="2" id="KW-1185">Reference proteome</keyword>
<reference evidence="1 2" key="1">
    <citation type="journal article" date="2009" name="Nature">
        <title>Evolution of pathogenicity and sexual reproduction in eight Candida genomes.</title>
        <authorList>
            <person name="Butler G."/>
            <person name="Rasmussen M.D."/>
            <person name="Lin M.F."/>
            <person name="Santos M.A."/>
            <person name="Sakthikumar S."/>
            <person name="Munro C.A."/>
            <person name="Rheinbay E."/>
            <person name="Grabherr M."/>
            <person name="Forche A."/>
            <person name="Reedy J.L."/>
            <person name="Agrafioti I."/>
            <person name="Arnaud M.B."/>
            <person name="Bates S."/>
            <person name="Brown A.J."/>
            <person name="Brunke S."/>
            <person name="Costanzo M.C."/>
            <person name="Fitzpatrick D.A."/>
            <person name="de Groot P.W."/>
            <person name="Harris D."/>
            <person name="Hoyer L.L."/>
            <person name="Hube B."/>
            <person name="Klis F.M."/>
            <person name="Kodira C."/>
            <person name="Lennard N."/>
            <person name="Logue M.E."/>
            <person name="Martin R."/>
            <person name="Neiman A.M."/>
            <person name="Nikolaou E."/>
            <person name="Quail M.A."/>
            <person name="Quinn J."/>
            <person name="Santos M.C."/>
            <person name="Schmitzberger F.F."/>
            <person name="Sherlock G."/>
            <person name="Shah P."/>
            <person name="Silverstein K.A."/>
            <person name="Skrzypek M.S."/>
            <person name="Soll D."/>
            <person name="Staggs R."/>
            <person name="Stansfield I."/>
            <person name="Stumpf M.P."/>
            <person name="Sudbery P.E."/>
            <person name="Srikantha T."/>
            <person name="Zeng Q."/>
            <person name="Berman J."/>
            <person name="Berriman M."/>
            <person name="Heitman J."/>
            <person name="Gow N.A."/>
            <person name="Lorenz M.C."/>
            <person name="Birren B.W."/>
            <person name="Kellis M."/>
            <person name="Cuomo C.A."/>
        </authorList>
    </citation>
    <scope>NUCLEOTIDE SEQUENCE [LARGE SCALE GENOMIC DNA]</scope>
    <source>
        <strain evidence="2">ATCC 11503 / BCRC 21390 / CBS 2605 / JCM 1781 / NBRC 1676 / NRRL YB-4239</strain>
    </source>
</reference>
<evidence type="ECO:0000313" key="1">
    <source>
        <dbReference type="EMBL" id="EDK43630.1"/>
    </source>
</evidence>
<sequence length="252" mass="28463">MEFPMQLFPKLQDKNEIVKEIEVEKDTSIIELDKSSNVNRDTLLESKASSALKPIFKQPVQNDLYAQDSKPLRFGVRLNSISSNTLGKSVADKLPEIHPIRTIFGVSHRQILDCDISDVKIKTIMNASSVSKYSVIGRTFAAKYSETLFGDEELKRMFLELCISVALYESLGFKQTLLKNISLSEVLEKYDELKLDNTRTTITVSGKVSHSNNFDYSIFAYLGHILIWAISLQRESPNASALWGSSDRCITR</sequence>
<dbReference type="HOGENOM" id="CLU_1102965_0_0_1"/>
<dbReference type="OrthoDB" id="4018341at2759"/>
<dbReference type="VEuPathDB" id="FungiDB:LELG_01809"/>
<organism evidence="1 2">
    <name type="scientific">Lodderomyces elongisporus (strain ATCC 11503 / CBS 2605 / JCM 1781 / NBRC 1676 / NRRL YB-4239)</name>
    <name type="common">Yeast</name>
    <name type="synonym">Saccharomyces elongisporus</name>
    <dbReference type="NCBI Taxonomy" id="379508"/>
    <lineage>
        <taxon>Eukaryota</taxon>
        <taxon>Fungi</taxon>
        <taxon>Dikarya</taxon>
        <taxon>Ascomycota</taxon>
        <taxon>Saccharomycotina</taxon>
        <taxon>Pichiomycetes</taxon>
        <taxon>Debaryomycetaceae</taxon>
        <taxon>Candida/Lodderomyces clade</taxon>
        <taxon>Lodderomyces</taxon>
    </lineage>
</organism>
<evidence type="ECO:0000313" key="2">
    <source>
        <dbReference type="Proteomes" id="UP000001996"/>
    </source>
</evidence>
<dbReference type="AlphaFoldDB" id="A5DWS2"/>